<protein>
    <recommendedName>
        <fullName evidence="4">Cytochrome b5 heme-binding domain-containing protein</fullName>
    </recommendedName>
</protein>
<comment type="caution">
    <text evidence="2">The sequence shown here is derived from an EMBL/GenBank/DDBJ whole genome shotgun (WGS) entry which is preliminary data.</text>
</comment>
<evidence type="ECO:0008006" key="4">
    <source>
        <dbReference type="Google" id="ProtNLM"/>
    </source>
</evidence>
<dbReference type="InterPro" id="IPR036400">
    <property type="entry name" value="Cyt_B5-like_heme/steroid_sf"/>
</dbReference>
<gene>
    <name evidence="2" type="ORF">CCMP2556_LOCUS20174</name>
</gene>
<organism evidence="2 3">
    <name type="scientific">Durusdinium trenchii</name>
    <dbReference type="NCBI Taxonomy" id="1381693"/>
    <lineage>
        <taxon>Eukaryota</taxon>
        <taxon>Sar</taxon>
        <taxon>Alveolata</taxon>
        <taxon>Dinophyceae</taxon>
        <taxon>Suessiales</taxon>
        <taxon>Symbiodiniaceae</taxon>
        <taxon>Durusdinium</taxon>
    </lineage>
</organism>
<sequence length="183" mass="20342">MSCLRFRAQVNVSSSENIKVGEGYGKLWAGKDATYALAVLSLKPEDANKLDFTLEQFTDEQRTALAGWYKHFTARYPVVGRLQEYDGWDFSAIEKEAEKQRPFGLKEDQAEKKEDQAGKIESSEEPVMLRAGDKVKLHGLDDEKLNGKIGVLRTLVASTGKFAIELDGNDGTVQVKPSNLSKV</sequence>
<dbReference type="Gene3D" id="3.10.120.10">
    <property type="entry name" value="Cytochrome b5-like heme/steroid binding domain"/>
    <property type="match status" value="1"/>
</dbReference>
<accession>A0ABP0LDF1</accession>
<evidence type="ECO:0000313" key="2">
    <source>
        <dbReference type="EMBL" id="CAK9036159.1"/>
    </source>
</evidence>
<dbReference type="EMBL" id="CAXAMN010011758">
    <property type="protein sequence ID" value="CAK9036159.1"/>
    <property type="molecule type" value="Genomic_DNA"/>
</dbReference>
<feature type="compositionally biased region" description="Basic and acidic residues" evidence="1">
    <location>
        <begin position="99"/>
        <end position="122"/>
    </location>
</feature>
<evidence type="ECO:0000313" key="3">
    <source>
        <dbReference type="Proteomes" id="UP001642484"/>
    </source>
</evidence>
<feature type="region of interest" description="Disordered" evidence="1">
    <location>
        <begin position="99"/>
        <end position="125"/>
    </location>
</feature>
<reference evidence="2 3" key="1">
    <citation type="submission" date="2024-02" db="EMBL/GenBank/DDBJ databases">
        <authorList>
            <person name="Chen Y."/>
            <person name="Shah S."/>
            <person name="Dougan E. K."/>
            <person name="Thang M."/>
            <person name="Chan C."/>
        </authorList>
    </citation>
    <scope>NUCLEOTIDE SEQUENCE [LARGE SCALE GENOMIC DNA]</scope>
</reference>
<name>A0ABP0LDF1_9DINO</name>
<proteinExistence type="predicted"/>
<keyword evidence="3" id="KW-1185">Reference proteome</keyword>
<evidence type="ECO:0000256" key="1">
    <source>
        <dbReference type="SAM" id="MobiDB-lite"/>
    </source>
</evidence>
<dbReference type="Proteomes" id="UP001642484">
    <property type="component" value="Unassembled WGS sequence"/>
</dbReference>